<proteinExistence type="predicted"/>
<dbReference type="RefSeq" id="WP_226189278.1">
    <property type="nucleotide sequence ID" value="NZ_JAJADQ010000012.1"/>
</dbReference>
<organism evidence="1 2">
    <name type="scientific">Hymenobacter nitidus</name>
    <dbReference type="NCBI Taxonomy" id="2880929"/>
    <lineage>
        <taxon>Bacteria</taxon>
        <taxon>Pseudomonadati</taxon>
        <taxon>Bacteroidota</taxon>
        <taxon>Cytophagia</taxon>
        <taxon>Cytophagales</taxon>
        <taxon>Hymenobacteraceae</taxon>
        <taxon>Hymenobacter</taxon>
    </lineage>
</organism>
<evidence type="ECO:0000313" key="1">
    <source>
        <dbReference type="EMBL" id="MCB2379827.1"/>
    </source>
</evidence>
<keyword evidence="2" id="KW-1185">Reference proteome</keyword>
<sequence>MSTALALRPELQRQLPPSLSPQVRQAAALVLSQEPAANTFTSVELRKALYQPLSAVALLLGHNNALAEAKDLKVMGTALAAVVHRRFPALKLAEITEALIRGASGEWLLPNGFLAPSLPNFTHWLSSYQATCRADALKALQTAAEAERKQLPAPTFEHELPAAVAQLARQVATLGYFPNPLDAGNLAYNWLKSVGAFSGFKTPEQYQEMMRKESINLTKAQSLEKDVRRQVKTFAHQLRHGWPAEHPLATTVINNCKKRVLREWIRYHVARGTDLLTWLTDLSHNSKAA</sequence>
<accession>A0ABS8AJH0</accession>
<dbReference type="EMBL" id="JAJADQ010000012">
    <property type="protein sequence ID" value="MCB2379827.1"/>
    <property type="molecule type" value="Genomic_DNA"/>
</dbReference>
<protein>
    <submittedName>
        <fullName evidence="1">Uncharacterized protein</fullName>
    </submittedName>
</protein>
<name>A0ABS8AJH0_9BACT</name>
<reference evidence="1" key="1">
    <citation type="submission" date="2021-10" db="EMBL/GenBank/DDBJ databases">
        <authorList>
            <person name="Dean J.D."/>
            <person name="Kim M.K."/>
            <person name="Newey C.N."/>
            <person name="Stoker T.S."/>
            <person name="Thompson D.W."/>
            <person name="Grose J.H."/>
        </authorList>
    </citation>
    <scope>NUCLEOTIDE SEQUENCE</scope>
    <source>
        <strain evidence="1">BT635</strain>
    </source>
</reference>
<dbReference type="Proteomes" id="UP001165297">
    <property type="component" value="Unassembled WGS sequence"/>
</dbReference>
<gene>
    <name evidence="1" type="ORF">LGH70_19680</name>
</gene>
<comment type="caution">
    <text evidence="1">The sequence shown here is derived from an EMBL/GenBank/DDBJ whole genome shotgun (WGS) entry which is preliminary data.</text>
</comment>
<evidence type="ECO:0000313" key="2">
    <source>
        <dbReference type="Proteomes" id="UP001165297"/>
    </source>
</evidence>